<dbReference type="GO" id="GO:0004775">
    <property type="term" value="F:succinate-CoA ligase (ADP-forming) activity"/>
    <property type="evidence" value="ECO:0007669"/>
    <property type="project" value="UniProtKB-EC"/>
</dbReference>
<dbReference type="EMBL" id="AKAU01000217">
    <property type="protein sequence ID" value="EIM95936.1"/>
    <property type="molecule type" value="Genomic_DNA"/>
</dbReference>
<dbReference type="Gene3D" id="3.40.50.261">
    <property type="entry name" value="Succinyl-CoA synthetase domains"/>
    <property type="match status" value="1"/>
</dbReference>
<protein>
    <submittedName>
        <fullName evidence="1">Succinyl-CoA synthetase subunit alpha</fullName>
        <ecNumber evidence="1">6.2.1.5</ecNumber>
    </submittedName>
</protein>
<accession>A0ABN0FBA2</accession>
<keyword evidence="2" id="KW-1185">Reference proteome</keyword>
<dbReference type="Proteomes" id="UP000004980">
    <property type="component" value="Unassembled WGS sequence"/>
</dbReference>
<dbReference type="SUPFAM" id="SSF52210">
    <property type="entry name" value="Succinyl-CoA synthetase domains"/>
    <property type="match status" value="1"/>
</dbReference>
<dbReference type="EC" id="6.2.1.5" evidence="1"/>
<name>A0ABN0FBA2_9BURK</name>
<organism evidence="1 2">
    <name type="scientific">Paraburkholderia hospita</name>
    <dbReference type="NCBI Taxonomy" id="169430"/>
    <lineage>
        <taxon>Bacteria</taxon>
        <taxon>Pseudomonadati</taxon>
        <taxon>Pseudomonadota</taxon>
        <taxon>Betaproteobacteria</taxon>
        <taxon>Burkholderiales</taxon>
        <taxon>Burkholderiaceae</taxon>
        <taxon>Paraburkholderia</taxon>
    </lineage>
</organism>
<sequence length="49" mass="5037">PPGKRMGHAGALISGGADTADAKLEIMDACGIKVTKNPSEMARLLKAML</sequence>
<comment type="caution">
    <text evidence="1">The sequence shown here is derived from an EMBL/GenBank/DDBJ whole genome shotgun (WGS) entry which is preliminary data.</text>
</comment>
<reference evidence="1 2" key="1">
    <citation type="journal article" date="2012" name="J. Bacteriol.">
        <title>Draft Genome Sequence of the Soil Bacterium Burkholderia terrae Strain BS001, Which Interacts with Fungal Surface Structures.</title>
        <authorList>
            <person name="Nazir R."/>
            <person name="Hansen M.A."/>
            <person name="Sorensen S."/>
            <person name="van Elsas J.D."/>
        </authorList>
    </citation>
    <scope>NUCLEOTIDE SEQUENCE [LARGE SCALE GENOMIC DNA]</scope>
    <source>
        <strain evidence="1 2">BS001</strain>
    </source>
</reference>
<keyword evidence="1" id="KW-0436">Ligase</keyword>
<gene>
    <name evidence="1" type="ORF">WQE_36682</name>
</gene>
<dbReference type="InterPro" id="IPR016102">
    <property type="entry name" value="Succinyl-CoA_synth-like"/>
</dbReference>
<proteinExistence type="predicted"/>
<evidence type="ECO:0000313" key="2">
    <source>
        <dbReference type="Proteomes" id="UP000004980"/>
    </source>
</evidence>
<feature type="non-terminal residue" evidence="1">
    <location>
        <position position="1"/>
    </location>
</feature>
<evidence type="ECO:0000313" key="1">
    <source>
        <dbReference type="EMBL" id="EIM95936.1"/>
    </source>
</evidence>